<dbReference type="InterPro" id="IPR001387">
    <property type="entry name" value="Cro/C1-type_HTH"/>
</dbReference>
<dbReference type="AlphaFoldDB" id="A0A0J8FRU2"/>
<dbReference type="GO" id="GO:0003677">
    <property type="term" value="F:DNA binding"/>
    <property type="evidence" value="ECO:0007669"/>
    <property type="project" value="InterPro"/>
</dbReference>
<dbReference type="CDD" id="cd00093">
    <property type="entry name" value="HTH_XRE"/>
    <property type="match status" value="1"/>
</dbReference>
<evidence type="ECO:0000313" key="3">
    <source>
        <dbReference type="Proteomes" id="UP000037551"/>
    </source>
</evidence>
<organism evidence="2 3">
    <name type="scientific">Pseudomonas fildesensis</name>
    <dbReference type="NCBI Taxonomy" id="1674920"/>
    <lineage>
        <taxon>Bacteria</taxon>
        <taxon>Pseudomonadati</taxon>
        <taxon>Pseudomonadota</taxon>
        <taxon>Gammaproteobacteria</taxon>
        <taxon>Pseudomonadales</taxon>
        <taxon>Pseudomonadaceae</taxon>
        <taxon>Pseudomonas</taxon>
    </lineage>
</organism>
<dbReference type="Pfam" id="PF01381">
    <property type="entry name" value="HTH_3"/>
    <property type="match status" value="1"/>
</dbReference>
<evidence type="ECO:0000313" key="2">
    <source>
        <dbReference type="EMBL" id="KMT52940.1"/>
    </source>
</evidence>
<accession>A0A0J8FRU2</accession>
<gene>
    <name evidence="2" type="ORF">ACR52_25200</name>
</gene>
<dbReference type="InterPro" id="IPR010982">
    <property type="entry name" value="Lambda_DNA-bd_dom_sf"/>
</dbReference>
<keyword evidence="3" id="KW-1185">Reference proteome</keyword>
<proteinExistence type="predicted"/>
<reference evidence="2 3" key="1">
    <citation type="submission" date="2015-06" db="EMBL/GenBank/DDBJ databases">
        <title>Draft genome sequence of an Antarctic Pseudomonas sp. strain KG01 with full potential for biotechnological applications.</title>
        <authorList>
            <person name="Pavlov M.S."/>
            <person name="Lira F."/>
            <person name="Martinez J.L."/>
            <person name="Marshall S.H."/>
        </authorList>
    </citation>
    <scope>NUCLEOTIDE SEQUENCE [LARGE SCALE GENOMIC DNA]</scope>
    <source>
        <strain evidence="2 3">KG01</strain>
    </source>
</reference>
<dbReference type="PROSITE" id="PS50943">
    <property type="entry name" value="HTH_CROC1"/>
    <property type="match status" value="1"/>
</dbReference>
<dbReference type="SUPFAM" id="SSF47413">
    <property type="entry name" value="lambda repressor-like DNA-binding domains"/>
    <property type="match status" value="1"/>
</dbReference>
<dbReference type="STRING" id="1674920.ACR52_25200"/>
<dbReference type="RefSeq" id="WP_048730563.1">
    <property type="nucleotide sequence ID" value="NZ_LFMW01000021.1"/>
</dbReference>
<sequence>MELREAFAIALRNTRIRHGLTQEDFGIVSSRTYLSTLERGLKNVTLEKASELASRMGVHPLTLLLESFLLLDRDTDLDSLLERIRHESLSSQARKS</sequence>
<feature type="domain" description="HTH cro/C1-type" evidence="1">
    <location>
        <begin position="11"/>
        <end position="63"/>
    </location>
</feature>
<comment type="caution">
    <text evidence="2">The sequence shown here is derived from an EMBL/GenBank/DDBJ whole genome shotgun (WGS) entry which is preliminary data.</text>
</comment>
<dbReference type="EMBL" id="LFMW01000021">
    <property type="protein sequence ID" value="KMT52940.1"/>
    <property type="molecule type" value="Genomic_DNA"/>
</dbReference>
<evidence type="ECO:0000259" key="1">
    <source>
        <dbReference type="PROSITE" id="PS50943"/>
    </source>
</evidence>
<dbReference type="Gene3D" id="1.10.260.40">
    <property type="entry name" value="lambda repressor-like DNA-binding domains"/>
    <property type="match status" value="1"/>
</dbReference>
<protein>
    <submittedName>
        <fullName evidence="2">XRE family transcriptional regulator</fullName>
    </submittedName>
</protein>
<dbReference type="OrthoDB" id="8527218at2"/>
<dbReference type="SMART" id="SM00530">
    <property type="entry name" value="HTH_XRE"/>
    <property type="match status" value="1"/>
</dbReference>
<dbReference type="PATRIC" id="fig|1674920.3.peg.3469"/>
<name>A0A0J8FRU2_9PSED</name>
<dbReference type="Proteomes" id="UP000037551">
    <property type="component" value="Unassembled WGS sequence"/>
</dbReference>